<dbReference type="GO" id="GO:0016491">
    <property type="term" value="F:oxidoreductase activity"/>
    <property type="evidence" value="ECO:0007669"/>
    <property type="project" value="UniProtKB-KW"/>
</dbReference>
<evidence type="ECO:0000256" key="2">
    <source>
        <dbReference type="ARBA" id="ARBA00022857"/>
    </source>
</evidence>
<dbReference type="OMA" id="VWEAYNI"/>
<dbReference type="KEGG" id="mgr:MGG_03689"/>
<dbReference type="InterPro" id="IPR051911">
    <property type="entry name" value="SDR_oxidoreductase"/>
</dbReference>
<dbReference type="PANTHER" id="PTHR43976:SF16">
    <property type="entry name" value="SHORT-CHAIN DEHYDROGENASE_REDUCTASE FAMILY PROTEIN"/>
    <property type="match status" value="1"/>
</dbReference>
<accession>G4N6Q6</accession>
<dbReference type="Pfam" id="PF00106">
    <property type="entry name" value="adh_short"/>
    <property type="match status" value="1"/>
</dbReference>
<dbReference type="SUPFAM" id="SSF51735">
    <property type="entry name" value="NAD(P)-binding Rossmann-fold domains"/>
    <property type="match status" value="1"/>
</dbReference>
<evidence type="ECO:0000313" key="4">
    <source>
        <dbReference type="EMBL" id="EHA49873.1"/>
    </source>
</evidence>
<dbReference type="AlphaFoldDB" id="G4N6Q6"/>
<dbReference type="SMR" id="G4N6Q6"/>
<dbReference type="OrthoDB" id="1274115at2759"/>
<dbReference type="InterPro" id="IPR002347">
    <property type="entry name" value="SDR_fam"/>
</dbReference>
<dbReference type="PROSITE" id="PS00061">
    <property type="entry name" value="ADH_SHORT"/>
    <property type="match status" value="1"/>
</dbReference>
<dbReference type="InterPro" id="IPR036291">
    <property type="entry name" value="NAD(P)-bd_dom_sf"/>
</dbReference>
<reference evidence="4 5" key="1">
    <citation type="journal article" date="2005" name="Nature">
        <title>The genome sequence of the rice blast fungus Magnaporthe grisea.</title>
        <authorList>
            <person name="Dean R.A."/>
            <person name="Talbot N.J."/>
            <person name="Ebbole D.J."/>
            <person name="Farman M.L."/>
            <person name="Mitchell T.K."/>
            <person name="Orbach M.J."/>
            <person name="Thon M."/>
            <person name="Kulkarni R."/>
            <person name="Xu J.R."/>
            <person name="Pan H."/>
            <person name="Read N.D."/>
            <person name="Lee Y.H."/>
            <person name="Carbone I."/>
            <person name="Brown D."/>
            <person name="Oh Y.Y."/>
            <person name="Donofrio N."/>
            <person name="Jeong J.S."/>
            <person name="Soanes D.M."/>
            <person name="Djonovic S."/>
            <person name="Kolomiets E."/>
            <person name="Rehmeyer C."/>
            <person name="Li W."/>
            <person name="Harding M."/>
            <person name="Kim S."/>
            <person name="Lebrun M.H."/>
            <person name="Bohnert H."/>
            <person name="Coughlan S."/>
            <person name="Butler J."/>
            <person name="Calvo S."/>
            <person name="Ma L.J."/>
            <person name="Nicol R."/>
            <person name="Purcell S."/>
            <person name="Nusbaum C."/>
            <person name="Galagan J.E."/>
            <person name="Birren B.W."/>
        </authorList>
    </citation>
    <scope>NUCLEOTIDE SEQUENCE [LARGE SCALE GENOMIC DNA]</scope>
    <source>
        <strain evidence="5">70-15 / ATCC MYA-4617 / FGSC 8958</strain>
    </source>
</reference>
<sequence length="347" mass="36893">MMIFQNTHIDTYTPYTIHAIQPEYPTNRTFAILKVKKKLTETTKPQKTSSRSINMSVPTWLITGASSGFGEAIAKDALSRGHTVIATARSANCLKHLAELGAKTMALDVTASDAELASKMAEIGTVTHVLNAAGYLLEAAMEEATAAESEAIYRTNVLGAVNITKAVMPGLRAVAADGSAGVQPVIAHFGSLGSWIGGAAVAHYCSTKWAVSGLCEGIREEVSEFGIAACTIEPGYFRTEILNTAGGKSRRVQASEPKSDIYGEDSAVGKYKAALELSNNKQPGDVLKGAKVTVDVLTKTGVAEGKEIPPRLVLGSDAVDVIRKKCQETLKLLEEWEDIAKSTGYDE</sequence>
<keyword evidence="5" id="KW-1185">Reference proteome</keyword>
<protein>
    <submittedName>
        <fullName evidence="4">3-oxoacyl-[acyl-carrier-protein] reductase</fullName>
    </submittedName>
</protein>
<comment type="similarity">
    <text evidence="1">Belongs to the short-chain dehydrogenases/reductases (SDR) family.</text>
</comment>
<dbReference type="InParanoid" id="G4N6Q6"/>
<dbReference type="PANTHER" id="PTHR43976">
    <property type="entry name" value="SHORT CHAIN DEHYDROGENASE"/>
    <property type="match status" value="1"/>
</dbReference>
<dbReference type="RefSeq" id="XP_003716192.1">
    <property type="nucleotide sequence ID" value="XM_003716144.1"/>
</dbReference>
<dbReference type="InterPro" id="IPR020904">
    <property type="entry name" value="Sc_DH/Rdtase_CS"/>
</dbReference>
<evidence type="ECO:0000313" key="5">
    <source>
        <dbReference type="Proteomes" id="UP000009058"/>
    </source>
</evidence>
<keyword evidence="2" id="KW-0521">NADP</keyword>
<dbReference type="EMBL" id="CM001234">
    <property type="protein sequence ID" value="EHA49873.1"/>
    <property type="molecule type" value="Genomic_DNA"/>
</dbReference>
<dbReference type="VEuPathDB" id="FungiDB:MGG_03689"/>
<dbReference type="GeneID" id="2676496"/>
<evidence type="ECO:0000256" key="1">
    <source>
        <dbReference type="ARBA" id="ARBA00006484"/>
    </source>
</evidence>
<proteinExistence type="inferred from homology"/>
<dbReference type="PRINTS" id="PR00081">
    <property type="entry name" value="GDHRDH"/>
</dbReference>
<dbReference type="HOGENOM" id="CLU_010194_2_9_1"/>
<dbReference type="eggNOG" id="KOG0725">
    <property type="taxonomic scope" value="Eukaryota"/>
</dbReference>
<dbReference type="Gene3D" id="3.40.50.720">
    <property type="entry name" value="NAD(P)-binding Rossmann-like Domain"/>
    <property type="match status" value="1"/>
</dbReference>
<evidence type="ECO:0000256" key="3">
    <source>
        <dbReference type="ARBA" id="ARBA00023002"/>
    </source>
</evidence>
<organism evidence="4 5">
    <name type="scientific">Pyricularia oryzae (strain 70-15 / ATCC MYA-4617 / FGSC 8958)</name>
    <name type="common">Rice blast fungus</name>
    <name type="synonym">Magnaporthe oryzae</name>
    <dbReference type="NCBI Taxonomy" id="242507"/>
    <lineage>
        <taxon>Eukaryota</taxon>
        <taxon>Fungi</taxon>
        <taxon>Dikarya</taxon>
        <taxon>Ascomycota</taxon>
        <taxon>Pezizomycotina</taxon>
        <taxon>Sordariomycetes</taxon>
        <taxon>Sordariomycetidae</taxon>
        <taxon>Magnaporthales</taxon>
        <taxon>Pyriculariaceae</taxon>
        <taxon>Pyricularia</taxon>
    </lineage>
</organism>
<gene>
    <name evidence="4" type="ORF">MGG_03689</name>
</gene>
<keyword evidence="3" id="KW-0560">Oxidoreductase</keyword>
<dbReference type="Proteomes" id="UP000009058">
    <property type="component" value="Chromosome 4"/>
</dbReference>
<reference key="2">
    <citation type="submission" date="2011-05" db="EMBL/GenBank/DDBJ databases">
        <title>The Genome Sequence of Magnaporthe oryzae 70-15.</title>
        <authorList>
            <consortium name="The Broad Institute Genome Sequencing Platform"/>
            <person name="Ma L.-J."/>
            <person name="Dead R."/>
            <person name="Young S.K."/>
            <person name="Zeng Q."/>
            <person name="Gargeya S."/>
            <person name="Fitzgerald M."/>
            <person name="Haas B."/>
            <person name="Abouelleil A."/>
            <person name="Alvarado L."/>
            <person name="Arachchi H.M."/>
            <person name="Berlin A."/>
            <person name="Brown A."/>
            <person name="Chapman S.B."/>
            <person name="Chen Z."/>
            <person name="Dunbar C."/>
            <person name="Freedman E."/>
            <person name="Gearin G."/>
            <person name="Gellesch M."/>
            <person name="Goldberg J."/>
            <person name="Griggs A."/>
            <person name="Gujja S."/>
            <person name="Heiman D."/>
            <person name="Howarth C."/>
            <person name="Larson L."/>
            <person name="Lui A."/>
            <person name="MacDonald P.J.P."/>
            <person name="Mehta T."/>
            <person name="Montmayeur A."/>
            <person name="Murphy C."/>
            <person name="Neiman D."/>
            <person name="Pearson M."/>
            <person name="Priest M."/>
            <person name="Roberts A."/>
            <person name="Saif S."/>
            <person name="Shea T."/>
            <person name="Shenoy N."/>
            <person name="Sisk P."/>
            <person name="Stolte C."/>
            <person name="Sykes S."/>
            <person name="Yandava C."/>
            <person name="Wortman J."/>
            <person name="Nusbaum C."/>
            <person name="Birren B."/>
        </authorList>
    </citation>
    <scope>NUCLEOTIDE SEQUENCE</scope>
    <source>
        <strain>70-15</strain>
    </source>
</reference>
<name>G4N6Q6_PYRO7</name>